<dbReference type="GO" id="GO:0042752">
    <property type="term" value="P:regulation of circadian rhythm"/>
    <property type="evidence" value="ECO:0007669"/>
    <property type="project" value="InterPro"/>
</dbReference>
<feature type="compositionally biased region" description="Low complexity" evidence="1">
    <location>
        <begin position="165"/>
        <end position="180"/>
    </location>
</feature>
<feature type="region of interest" description="Disordered" evidence="1">
    <location>
        <begin position="392"/>
        <end position="423"/>
    </location>
</feature>
<dbReference type="PANTHER" id="PTHR34798:SF2">
    <property type="entry name" value="PROTEIN TIME FOR COFFEE"/>
    <property type="match status" value="1"/>
</dbReference>
<evidence type="ECO:0000256" key="1">
    <source>
        <dbReference type="SAM" id="MobiDB-lite"/>
    </source>
</evidence>
<dbReference type="GO" id="GO:0005634">
    <property type="term" value="C:nucleus"/>
    <property type="evidence" value="ECO:0007669"/>
    <property type="project" value="TreeGrafter"/>
</dbReference>
<dbReference type="OrthoDB" id="784889at2759"/>
<feature type="region of interest" description="Disordered" evidence="1">
    <location>
        <begin position="308"/>
        <end position="331"/>
    </location>
</feature>
<feature type="compositionally biased region" description="Low complexity" evidence="1">
    <location>
        <begin position="726"/>
        <end position="737"/>
    </location>
</feature>
<feature type="compositionally biased region" description="Low complexity" evidence="1">
    <location>
        <begin position="768"/>
        <end position="778"/>
    </location>
</feature>
<protein>
    <submittedName>
        <fullName evidence="2">Uncharacterized protein</fullName>
    </submittedName>
</protein>
<reference evidence="2" key="1">
    <citation type="submission" date="2020-02" db="EMBL/GenBank/DDBJ databases">
        <authorList>
            <person name="Scholz U."/>
            <person name="Mascher M."/>
            <person name="Fiebig A."/>
        </authorList>
    </citation>
    <scope>NUCLEOTIDE SEQUENCE</scope>
</reference>
<evidence type="ECO:0000313" key="3">
    <source>
        <dbReference type="Proteomes" id="UP000663760"/>
    </source>
</evidence>
<dbReference type="InterPro" id="IPR039317">
    <property type="entry name" value="TIC"/>
</dbReference>
<dbReference type="PANTHER" id="PTHR34798">
    <property type="entry name" value="PROTEIN TIME FOR COFFEE"/>
    <property type="match status" value="1"/>
</dbReference>
<feature type="compositionally biased region" description="Basic residues" evidence="1">
    <location>
        <begin position="123"/>
        <end position="134"/>
    </location>
</feature>
<keyword evidence="3" id="KW-1185">Reference proteome</keyword>
<accession>A0A7I8JW45</accession>
<feature type="compositionally biased region" description="Polar residues" evidence="1">
    <location>
        <begin position="264"/>
        <end position="273"/>
    </location>
</feature>
<evidence type="ECO:0000313" key="2">
    <source>
        <dbReference type="EMBL" id="CAA7387979.1"/>
    </source>
</evidence>
<proteinExistence type="predicted"/>
<organism evidence="2 3">
    <name type="scientific">Spirodela intermedia</name>
    <name type="common">Intermediate duckweed</name>
    <dbReference type="NCBI Taxonomy" id="51605"/>
    <lineage>
        <taxon>Eukaryota</taxon>
        <taxon>Viridiplantae</taxon>
        <taxon>Streptophyta</taxon>
        <taxon>Embryophyta</taxon>
        <taxon>Tracheophyta</taxon>
        <taxon>Spermatophyta</taxon>
        <taxon>Magnoliopsida</taxon>
        <taxon>Liliopsida</taxon>
        <taxon>Araceae</taxon>
        <taxon>Lemnoideae</taxon>
        <taxon>Spirodela</taxon>
    </lineage>
</organism>
<name>A0A7I8JW45_SPIIN</name>
<feature type="region of interest" description="Disordered" evidence="1">
    <location>
        <begin position="435"/>
        <end position="463"/>
    </location>
</feature>
<feature type="region of interest" description="Disordered" evidence="1">
    <location>
        <begin position="724"/>
        <end position="778"/>
    </location>
</feature>
<gene>
    <name evidence="2" type="ORF">SI8410_01000308</name>
</gene>
<dbReference type="Proteomes" id="UP000663760">
    <property type="component" value="Chromosome 1"/>
</dbReference>
<feature type="region of interest" description="Disordered" evidence="1">
    <location>
        <begin position="250"/>
        <end position="284"/>
    </location>
</feature>
<feature type="compositionally biased region" description="Low complexity" evidence="1">
    <location>
        <begin position="250"/>
        <end position="262"/>
    </location>
</feature>
<feature type="region of interest" description="Disordered" evidence="1">
    <location>
        <begin position="1"/>
        <end position="111"/>
    </location>
</feature>
<dbReference type="AlphaFoldDB" id="A0A7I8JW45"/>
<feature type="compositionally biased region" description="Basic and acidic residues" evidence="1">
    <location>
        <begin position="50"/>
        <end position="64"/>
    </location>
</feature>
<feature type="region of interest" description="Disordered" evidence="1">
    <location>
        <begin position="123"/>
        <end position="204"/>
    </location>
</feature>
<dbReference type="EMBL" id="LR746264">
    <property type="protein sequence ID" value="CAA7387979.1"/>
    <property type="molecule type" value="Genomic_DNA"/>
</dbReference>
<feature type="compositionally biased region" description="Basic and acidic residues" evidence="1">
    <location>
        <begin position="311"/>
        <end position="331"/>
    </location>
</feature>
<sequence length="873" mass="93064">MERSRDGKRGSVTAGNGLSRRRARSSGLRVSPEDGGVELQETIRLRSRGGKKDRDRDRDRDRSGRSKRRRGDRMMAGSNRDEGEDSSDESHNHPPRRGVPPRTAKSPPVWRAADEMIAVSVPRKARSAYAKRSHEHWVSGSSGNGGAGEQLRRQASTSPSRQIHAAAAPAPTSPSSSNASVRKRMKPVGGPKPRPTKVAKSPSSIQEIEIEVAEVLYGLTRQFQDPANKHDSKDTNGCVKDSKCRVLSPSSASAAPGIPKSSLLPPQNSSISTAPLPAHQNGRDRGRLSLKKSTLQVLPFNLRFQSPMPERGCHDAAETKEETPSGDSPREKLKIDLMKQIPQYMRCVASLAIFSSVVWLDTWFLTVIMCCLFSQARKLRPVKGSNLEMGEIRGEEKTDESLMELGSRKPPVKERRPLDPPLDIVKQEGETIDAQKQGLRQQSEAPGAGSKPEKTIPHPSLALPMPVAGLPGTLPFGCMSQIPSLQALMPMDGRSSPYKAIQPPHLLPQQLRPKHCSTHCYIAKNIQYHQHIARLGPFWPAAAAAGVASLYGAKPSNPSAAPSPEEAASSAAFPCGNIKQHAACPSIHISSQSATSSGSSSSHCIPNSTYVNPSAVSFNYSNLPHGEAQYVVLQNGGYPFPIPAHIGATYRGGSHAQPLPFFNGSFYASQLQLQQQSMKAAELNSAQAFAMSFAAMNGPNGSRHTGLDLPSKGQHQTIFQSLPPEAASQKKAQYQQSGDGKSMGDPITSGALSAGEDRKTAQAGGKTSSSVSHQSVAFSRTEVDPSSATLCINPAAAAAAAAGIKGLPPPSLLQAAQFAATSGAHTLMSAAGFPYLHAMPSVPVKPAEHKPAAALAVSLSLSFYPRPSRPSGP</sequence>